<dbReference type="Proteomes" id="UP001055804">
    <property type="component" value="Unassembled WGS sequence"/>
</dbReference>
<dbReference type="AlphaFoldDB" id="A0A9J6PC51"/>
<dbReference type="EMBL" id="JAMZFT010000001">
    <property type="protein sequence ID" value="MCP1335352.1"/>
    <property type="molecule type" value="Genomic_DNA"/>
</dbReference>
<evidence type="ECO:0000256" key="2">
    <source>
        <dbReference type="SAM" id="SignalP"/>
    </source>
</evidence>
<name>A0A9J6PC51_9PROT</name>
<evidence type="ECO:0000259" key="3">
    <source>
        <dbReference type="Pfam" id="PF02563"/>
    </source>
</evidence>
<feature type="signal peptide" evidence="2">
    <location>
        <begin position="1"/>
        <end position="25"/>
    </location>
</feature>
<dbReference type="InterPro" id="IPR019554">
    <property type="entry name" value="Soluble_ligand-bd"/>
</dbReference>
<sequence>MWQTALRHAAALLLLTLAACTGTPAGVEIADGPALEARAPLLYRLGPGDEVRLIVFGEDNLSGTFAVDAEGTLAMPLIGAVQAAGLSVRELEEAVARRLADGYLLDPKVSAQIAVYRPYTILGEVARPGSYPYAVGLGLLDAVAAAGGYSYRARTGVVHIVAEGERVARTYKAAPDLPVYPGDQIVVPERYF</sequence>
<protein>
    <submittedName>
        <fullName evidence="5">Polysaccharide export protein</fullName>
    </submittedName>
</protein>
<evidence type="ECO:0000259" key="4">
    <source>
        <dbReference type="Pfam" id="PF10531"/>
    </source>
</evidence>
<organism evidence="5 6">
    <name type="scientific">Futiania mangrovi</name>
    <dbReference type="NCBI Taxonomy" id="2959716"/>
    <lineage>
        <taxon>Bacteria</taxon>
        <taxon>Pseudomonadati</taxon>
        <taxon>Pseudomonadota</taxon>
        <taxon>Alphaproteobacteria</taxon>
        <taxon>Futianiales</taxon>
        <taxon>Futianiaceae</taxon>
        <taxon>Futiania</taxon>
    </lineage>
</organism>
<accession>A0A9J6PC51</accession>
<keyword evidence="6" id="KW-1185">Reference proteome</keyword>
<evidence type="ECO:0000313" key="6">
    <source>
        <dbReference type="Proteomes" id="UP001055804"/>
    </source>
</evidence>
<dbReference type="Gene3D" id="3.30.1950.10">
    <property type="entry name" value="wza like domain"/>
    <property type="match status" value="1"/>
</dbReference>
<dbReference type="Pfam" id="PF10531">
    <property type="entry name" value="SLBB"/>
    <property type="match status" value="1"/>
</dbReference>
<dbReference type="Pfam" id="PF02563">
    <property type="entry name" value="Poly_export"/>
    <property type="match status" value="1"/>
</dbReference>
<feature type="domain" description="Soluble ligand binding" evidence="4">
    <location>
        <begin position="119"/>
        <end position="162"/>
    </location>
</feature>
<dbReference type="PANTHER" id="PTHR33619">
    <property type="entry name" value="POLYSACCHARIDE EXPORT PROTEIN GFCE-RELATED"/>
    <property type="match status" value="1"/>
</dbReference>
<dbReference type="InterPro" id="IPR049712">
    <property type="entry name" value="Poly_export"/>
</dbReference>
<dbReference type="RefSeq" id="WP_269331299.1">
    <property type="nucleotide sequence ID" value="NZ_JAMZFT010000001.1"/>
</dbReference>
<gene>
    <name evidence="5" type="ORF">NJQ99_02920</name>
</gene>
<dbReference type="GO" id="GO:0015159">
    <property type="term" value="F:polysaccharide transmembrane transporter activity"/>
    <property type="evidence" value="ECO:0007669"/>
    <property type="project" value="InterPro"/>
</dbReference>
<evidence type="ECO:0000313" key="5">
    <source>
        <dbReference type="EMBL" id="MCP1335352.1"/>
    </source>
</evidence>
<feature type="domain" description="Polysaccharide export protein N-terminal" evidence="3">
    <location>
        <begin position="43"/>
        <end position="113"/>
    </location>
</feature>
<evidence type="ECO:0000256" key="1">
    <source>
        <dbReference type="ARBA" id="ARBA00022729"/>
    </source>
</evidence>
<keyword evidence="1 2" id="KW-0732">Signal</keyword>
<dbReference type="PROSITE" id="PS51257">
    <property type="entry name" value="PROKAR_LIPOPROTEIN"/>
    <property type="match status" value="1"/>
</dbReference>
<dbReference type="Gene3D" id="3.10.560.10">
    <property type="entry name" value="Outer membrane lipoprotein wza domain like"/>
    <property type="match status" value="1"/>
</dbReference>
<feature type="chain" id="PRO_5039888018" evidence="2">
    <location>
        <begin position="26"/>
        <end position="192"/>
    </location>
</feature>
<reference evidence="5" key="1">
    <citation type="submission" date="2022-06" db="EMBL/GenBank/DDBJ databases">
        <title>Isolation and Genomics of Futiania mangrovii gen. nov., sp. nov., a Rare and Metabolically-versatile member in the Class Alphaproteobacteria.</title>
        <authorList>
            <person name="Liu L."/>
            <person name="Huang W.-C."/>
            <person name="Pan J."/>
            <person name="Li J."/>
            <person name="Huang Y."/>
            <person name="Du H."/>
            <person name="Liu Y."/>
            <person name="Li M."/>
        </authorList>
    </citation>
    <scope>NUCLEOTIDE SEQUENCE</scope>
    <source>
        <strain evidence="5">FT118</strain>
    </source>
</reference>
<dbReference type="PANTHER" id="PTHR33619:SF3">
    <property type="entry name" value="POLYSACCHARIDE EXPORT PROTEIN GFCE-RELATED"/>
    <property type="match status" value="1"/>
</dbReference>
<dbReference type="InterPro" id="IPR003715">
    <property type="entry name" value="Poly_export_N"/>
</dbReference>
<comment type="caution">
    <text evidence="5">The sequence shown here is derived from an EMBL/GenBank/DDBJ whole genome shotgun (WGS) entry which is preliminary data.</text>
</comment>
<proteinExistence type="predicted"/>